<evidence type="ECO:0000256" key="2">
    <source>
        <dbReference type="ARBA" id="ARBA00008924"/>
    </source>
</evidence>
<dbReference type="InterPro" id="IPR026749">
    <property type="entry name" value="Tmem135"/>
</dbReference>
<dbReference type="OrthoDB" id="291792at2759"/>
<dbReference type="PANTHER" id="PTHR12459:SF15">
    <property type="entry name" value="TRANSMEMBRANE PROTEIN 135"/>
    <property type="match status" value="1"/>
</dbReference>
<sequence>MPSVWSKVLMPEWALPYNCYEIGKFYYTLCSYLPVFISSLLAILIEKRSRRGALAVYCANIASETVYRMLINRHIVKPIARGEVLIFTYGYGRDPVCVGLKVMLGRENYFMVNFAIGWTAQVLMNTLMRPKRLITSPKTVIISGLTDSNNVYFGLFLGSFSAVFKSVNCLLRRFTNTSQDWHSLVAALCAGYKDQTIMLLYAMSTAQLAYVTIMEPRAMRPSYLKFIDKITGHKMSSFNRTVLDVFGTGSSLGYEHNVFPNLCPNHTTRQFKENVINWIIS</sequence>
<keyword evidence="4 6" id="KW-1133">Transmembrane helix</keyword>
<dbReference type="PANTHER" id="PTHR12459">
    <property type="entry name" value="TRANSMEMBRANE PROTEIN 135-RELATED"/>
    <property type="match status" value="1"/>
</dbReference>
<evidence type="ECO:0000256" key="5">
    <source>
        <dbReference type="ARBA" id="ARBA00023136"/>
    </source>
</evidence>
<organism evidence="8">
    <name type="scientific">Medioppia subpectinata</name>
    <dbReference type="NCBI Taxonomy" id="1979941"/>
    <lineage>
        <taxon>Eukaryota</taxon>
        <taxon>Metazoa</taxon>
        <taxon>Ecdysozoa</taxon>
        <taxon>Arthropoda</taxon>
        <taxon>Chelicerata</taxon>
        <taxon>Arachnida</taxon>
        <taxon>Acari</taxon>
        <taxon>Acariformes</taxon>
        <taxon>Sarcoptiformes</taxon>
        <taxon>Oribatida</taxon>
        <taxon>Brachypylina</taxon>
        <taxon>Oppioidea</taxon>
        <taxon>Oppiidae</taxon>
        <taxon>Medioppia</taxon>
    </lineage>
</organism>
<evidence type="ECO:0000313" key="8">
    <source>
        <dbReference type="EMBL" id="CAD7630227.1"/>
    </source>
</evidence>
<protein>
    <recommendedName>
        <fullName evidence="7">Transmembrane protein 135 N-terminal domain-containing protein</fullName>
    </recommendedName>
</protein>
<proteinExistence type="inferred from homology"/>
<evidence type="ECO:0000256" key="6">
    <source>
        <dbReference type="SAM" id="Phobius"/>
    </source>
</evidence>
<dbReference type="AlphaFoldDB" id="A0A7R9Q2V3"/>
<dbReference type="Proteomes" id="UP000759131">
    <property type="component" value="Unassembled WGS sequence"/>
</dbReference>
<dbReference type="EMBL" id="OC862437">
    <property type="protein sequence ID" value="CAD7630227.1"/>
    <property type="molecule type" value="Genomic_DNA"/>
</dbReference>
<evidence type="ECO:0000256" key="1">
    <source>
        <dbReference type="ARBA" id="ARBA00004127"/>
    </source>
</evidence>
<keyword evidence="9" id="KW-1185">Reference proteome</keyword>
<accession>A0A7R9Q2V3</accession>
<evidence type="ECO:0000313" key="9">
    <source>
        <dbReference type="Proteomes" id="UP000759131"/>
    </source>
</evidence>
<keyword evidence="5 6" id="KW-0472">Membrane</keyword>
<dbReference type="EMBL" id="CAJPIZ010007862">
    <property type="protein sequence ID" value="CAG2110657.1"/>
    <property type="molecule type" value="Genomic_DNA"/>
</dbReference>
<name>A0A7R9Q2V3_9ACAR</name>
<evidence type="ECO:0000256" key="3">
    <source>
        <dbReference type="ARBA" id="ARBA00022692"/>
    </source>
</evidence>
<comment type="subcellular location">
    <subcellularLocation>
        <location evidence="1">Endomembrane system</location>
        <topology evidence="1">Multi-pass membrane protein</topology>
    </subcellularLocation>
</comment>
<comment type="similarity">
    <text evidence="2">Belongs to the TMEM135 family.</text>
</comment>
<evidence type="ECO:0000259" key="7">
    <source>
        <dbReference type="Pfam" id="PF15982"/>
    </source>
</evidence>
<gene>
    <name evidence="8" type="ORF">OSB1V03_LOCUS10640</name>
</gene>
<feature type="transmembrane region" description="Helical" evidence="6">
    <location>
        <begin position="25"/>
        <end position="45"/>
    </location>
</feature>
<dbReference type="InterPro" id="IPR031926">
    <property type="entry name" value="TMEM135_N"/>
</dbReference>
<feature type="transmembrane region" description="Helical" evidence="6">
    <location>
        <begin position="109"/>
        <end position="128"/>
    </location>
</feature>
<reference evidence="8" key="1">
    <citation type="submission" date="2020-11" db="EMBL/GenBank/DDBJ databases">
        <authorList>
            <person name="Tran Van P."/>
        </authorList>
    </citation>
    <scope>NUCLEOTIDE SEQUENCE</scope>
</reference>
<feature type="domain" description="Transmembrane protein 135 N-terminal" evidence="7">
    <location>
        <begin position="22"/>
        <end position="69"/>
    </location>
</feature>
<evidence type="ECO:0000256" key="4">
    <source>
        <dbReference type="ARBA" id="ARBA00022989"/>
    </source>
</evidence>
<dbReference type="GO" id="GO:0012505">
    <property type="term" value="C:endomembrane system"/>
    <property type="evidence" value="ECO:0007669"/>
    <property type="project" value="UniProtKB-SubCell"/>
</dbReference>
<keyword evidence="3 6" id="KW-0812">Transmembrane</keyword>
<dbReference type="Pfam" id="PF15982">
    <property type="entry name" value="TMEM135_C_rich"/>
    <property type="match status" value="1"/>
</dbReference>